<dbReference type="InterPro" id="IPR043128">
    <property type="entry name" value="Rev_trsase/Diguanyl_cyclase"/>
</dbReference>
<keyword evidence="3" id="KW-1185">Reference proteome</keyword>
<dbReference type="PANTHER" id="PTHR37984:SF5">
    <property type="entry name" value="PROTEIN NYNRIN-LIKE"/>
    <property type="match status" value="1"/>
</dbReference>
<feature type="domain" description="Reverse transcriptase" evidence="1">
    <location>
        <begin position="94"/>
        <end position="178"/>
    </location>
</feature>
<accession>A0A9Q3DSD1</accession>
<dbReference type="InterPro" id="IPR050951">
    <property type="entry name" value="Retrovirus_Pol_polyprotein"/>
</dbReference>
<organism evidence="2 3">
    <name type="scientific">Austropuccinia psidii MF-1</name>
    <dbReference type="NCBI Taxonomy" id="1389203"/>
    <lineage>
        <taxon>Eukaryota</taxon>
        <taxon>Fungi</taxon>
        <taxon>Dikarya</taxon>
        <taxon>Basidiomycota</taxon>
        <taxon>Pucciniomycotina</taxon>
        <taxon>Pucciniomycetes</taxon>
        <taxon>Pucciniales</taxon>
        <taxon>Sphaerophragmiaceae</taxon>
        <taxon>Austropuccinia</taxon>
    </lineage>
</organism>
<proteinExistence type="predicted"/>
<reference evidence="2" key="1">
    <citation type="submission" date="2021-03" db="EMBL/GenBank/DDBJ databases">
        <title>Draft genome sequence of rust myrtle Austropuccinia psidii MF-1, a brazilian biotype.</title>
        <authorList>
            <person name="Quecine M.C."/>
            <person name="Pachon D.M.R."/>
            <person name="Bonatelli M.L."/>
            <person name="Correr F.H."/>
            <person name="Franceschini L.M."/>
            <person name="Leite T.F."/>
            <person name="Margarido G.R.A."/>
            <person name="Almeida C.A."/>
            <person name="Ferrarezi J.A."/>
            <person name="Labate C.A."/>
        </authorList>
    </citation>
    <scope>NUCLEOTIDE SEQUENCE</scope>
    <source>
        <strain evidence="2">MF-1</strain>
    </source>
</reference>
<evidence type="ECO:0000259" key="1">
    <source>
        <dbReference type="Pfam" id="PF00078"/>
    </source>
</evidence>
<dbReference type="Gene3D" id="3.10.10.10">
    <property type="entry name" value="HIV Type 1 Reverse Transcriptase, subunit A, domain 1"/>
    <property type="match status" value="1"/>
</dbReference>
<dbReference type="EMBL" id="AVOT02018679">
    <property type="protein sequence ID" value="MBW0505746.1"/>
    <property type="molecule type" value="Genomic_DNA"/>
</dbReference>
<evidence type="ECO:0000313" key="3">
    <source>
        <dbReference type="Proteomes" id="UP000765509"/>
    </source>
</evidence>
<sequence>MKDKLMDLLFRYKNVLTTDKELLGSIIGHEVDIIVNVEKPYPPLLRRPGYSASPRARESLEVHIKKLMHLGVLRKVGHNEQVEVTRPVVITWHNGKSRLVGDFRALNTYTVPDRYPIPRIHETLTQLSQAKLIISMDSLKGFHQNVLTENAKKLLRIIVDCGIFEYLRMPFGIKNAPSH</sequence>
<dbReference type="InterPro" id="IPR000477">
    <property type="entry name" value="RT_dom"/>
</dbReference>
<dbReference type="OrthoDB" id="2286699at2759"/>
<dbReference type="SUPFAM" id="SSF56672">
    <property type="entry name" value="DNA/RNA polymerases"/>
    <property type="match status" value="1"/>
</dbReference>
<name>A0A9Q3DSD1_9BASI</name>
<dbReference type="CDD" id="cd01647">
    <property type="entry name" value="RT_LTR"/>
    <property type="match status" value="1"/>
</dbReference>
<dbReference type="PANTHER" id="PTHR37984">
    <property type="entry name" value="PROTEIN CBG26694"/>
    <property type="match status" value="1"/>
</dbReference>
<protein>
    <recommendedName>
        <fullName evidence="1">Reverse transcriptase domain-containing protein</fullName>
    </recommendedName>
</protein>
<dbReference type="AlphaFoldDB" id="A0A9Q3DSD1"/>
<dbReference type="InterPro" id="IPR043502">
    <property type="entry name" value="DNA/RNA_pol_sf"/>
</dbReference>
<dbReference type="Proteomes" id="UP000765509">
    <property type="component" value="Unassembled WGS sequence"/>
</dbReference>
<gene>
    <name evidence="2" type="ORF">O181_045461</name>
</gene>
<comment type="caution">
    <text evidence="2">The sequence shown here is derived from an EMBL/GenBank/DDBJ whole genome shotgun (WGS) entry which is preliminary data.</text>
</comment>
<evidence type="ECO:0000313" key="2">
    <source>
        <dbReference type="EMBL" id="MBW0505746.1"/>
    </source>
</evidence>
<dbReference type="Gene3D" id="3.30.70.270">
    <property type="match status" value="1"/>
</dbReference>
<dbReference type="Pfam" id="PF00078">
    <property type="entry name" value="RVT_1"/>
    <property type="match status" value="1"/>
</dbReference>